<name>A0A7J7KF40_BUGNE</name>
<protein>
    <submittedName>
        <fullName evidence="2">Uncharacterized protein</fullName>
    </submittedName>
</protein>
<evidence type="ECO:0000256" key="1">
    <source>
        <dbReference type="SAM" id="MobiDB-lite"/>
    </source>
</evidence>
<organism evidence="2 3">
    <name type="scientific">Bugula neritina</name>
    <name type="common">Brown bryozoan</name>
    <name type="synonym">Sertularia neritina</name>
    <dbReference type="NCBI Taxonomy" id="10212"/>
    <lineage>
        <taxon>Eukaryota</taxon>
        <taxon>Metazoa</taxon>
        <taxon>Spiralia</taxon>
        <taxon>Lophotrochozoa</taxon>
        <taxon>Bryozoa</taxon>
        <taxon>Gymnolaemata</taxon>
        <taxon>Cheilostomatida</taxon>
        <taxon>Flustrina</taxon>
        <taxon>Buguloidea</taxon>
        <taxon>Bugulidae</taxon>
        <taxon>Bugula</taxon>
    </lineage>
</organism>
<dbReference type="Proteomes" id="UP000593567">
    <property type="component" value="Unassembled WGS sequence"/>
</dbReference>
<proteinExistence type="predicted"/>
<reference evidence="2" key="1">
    <citation type="submission" date="2020-06" db="EMBL/GenBank/DDBJ databases">
        <title>Draft genome of Bugula neritina, a colonial animal packing powerful symbionts and potential medicines.</title>
        <authorList>
            <person name="Rayko M."/>
        </authorList>
    </citation>
    <scope>NUCLEOTIDE SEQUENCE [LARGE SCALE GENOMIC DNA]</scope>
    <source>
        <strain evidence="2">Kwan_BN1</strain>
    </source>
</reference>
<feature type="region of interest" description="Disordered" evidence="1">
    <location>
        <begin position="1"/>
        <end position="36"/>
    </location>
</feature>
<feature type="compositionally biased region" description="Polar residues" evidence="1">
    <location>
        <begin position="147"/>
        <end position="164"/>
    </location>
</feature>
<evidence type="ECO:0000313" key="3">
    <source>
        <dbReference type="Proteomes" id="UP000593567"/>
    </source>
</evidence>
<feature type="compositionally biased region" description="Polar residues" evidence="1">
    <location>
        <begin position="109"/>
        <end position="118"/>
    </location>
</feature>
<keyword evidence="3" id="KW-1185">Reference proteome</keyword>
<feature type="region of interest" description="Disordered" evidence="1">
    <location>
        <begin position="109"/>
        <end position="220"/>
    </location>
</feature>
<feature type="compositionally biased region" description="Low complexity" evidence="1">
    <location>
        <begin position="126"/>
        <end position="146"/>
    </location>
</feature>
<accession>A0A7J7KF40</accession>
<dbReference type="EMBL" id="VXIV02000595">
    <property type="protein sequence ID" value="KAF6037270.1"/>
    <property type="molecule type" value="Genomic_DNA"/>
</dbReference>
<gene>
    <name evidence="2" type="ORF">EB796_004416</name>
</gene>
<sequence>MNRIPNAARSGNVRHHSPPARPPTPRTPSHQSESVSFAYSSCAERLPSTVNGELQITSETEDEEVVELLPKTKWPGQWLKPASEMNIDYSCNQQLYQILMSARQVLDTESQPNGSCNLLPSKPQHVSISRKSLSPSRPKSSVSKSLNTDTLNIKSSGQSNQSYHPANRKSLSERSLAPLRPKTTEYRRPKTTCSFTKKEMAENEPSQRQQSAKALPMPPPKYVPPNRDHLRREYAQPWKEKGKLVNKDTSYIEIYYEDYLPVVGDLKASPKIFSRNHKHGNHWEVRYKEEKLKAQPKLHKVERIWENEFQMFQLDKMLDKQISARKAAPTREQKPTED</sequence>
<comment type="caution">
    <text evidence="2">The sequence shown here is derived from an EMBL/GenBank/DDBJ whole genome shotgun (WGS) entry which is preliminary data.</text>
</comment>
<dbReference type="AlphaFoldDB" id="A0A7J7KF40"/>
<evidence type="ECO:0000313" key="2">
    <source>
        <dbReference type="EMBL" id="KAF6037270.1"/>
    </source>
</evidence>